<dbReference type="Pfam" id="PF16868">
    <property type="entry name" value="NMT1_3"/>
    <property type="match status" value="1"/>
</dbReference>
<dbReference type="AlphaFoldDB" id="A0A380TG85"/>
<dbReference type="InterPro" id="IPR011852">
    <property type="entry name" value="TRAP_TAXI"/>
</dbReference>
<organism evidence="1">
    <name type="scientific">metagenome</name>
    <dbReference type="NCBI Taxonomy" id="256318"/>
    <lineage>
        <taxon>unclassified sequences</taxon>
        <taxon>metagenomes</taxon>
    </lineage>
</organism>
<sequence>MAGVRLQPVRTALAALILAAAVQHAQAQSAEEWRDTVNRGTIGLITSSAGGREARLAADLASALDTDGRLRIVPMLGRGPVQTVTDLLYLRGADIAIVPADVLAVLRGQRLHANIEKRLTYLAPLYSDVLYVLARGETGGISQLAGQTVNLGPPGSAAAVTASHVLGTLGIAVEPASDELPAALAKLRRGEIAAVVFLGSIPLFALQALGPDADLRFLNVPLSGELEQVYLPAILTADDYPGLIPASLPVSTLAVPHLLVVASGDRQPAERTRRVKAFVEALFGAFGRLLEPGRDPAWGEINLAAVAPGWTRTAIAEEWLRTNVGPAVTPLADAKDQELRPALDEFLQFLETKNLQGSVATLSEEERGVLFLQFQQWRERRTQPPR</sequence>
<dbReference type="PANTHER" id="PTHR42941:SF1">
    <property type="entry name" value="SLL1037 PROTEIN"/>
    <property type="match status" value="1"/>
</dbReference>
<keyword evidence="1" id="KW-0675">Receptor</keyword>
<name>A0A380TG85_9ZZZZ</name>
<dbReference type="Gene3D" id="3.40.190.10">
    <property type="entry name" value="Periplasmic binding protein-like II"/>
    <property type="match status" value="1"/>
</dbReference>
<dbReference type="SUPFAM" id="SSF53850">
    <property type="entry name" value="Periplasmic binding protein-like II"/>
    <property type="match status" value="1"/>
</dbReference>
<gene>
    <name evidence="1" type="ORF">DF3PB_4480004</name>
</gene>
<protein>
    <submittedName>
        <fullName evidence="1">Putative TRAP transporter solute receptor, TAXI family</fullName>
    </submittedName>
</protein>
<dbReference type="PANTHER" id="PTHR42941">
    <property type="entry name" value="SLL1037 PROTEIN"/>
    <property type="match status" value="1"/>
</dbReference>
<reference evidence="1" key="1">
    <citation type="submission" date="2018-07" db="EMBL/GenBank/DDBJ databases">
        <authorList>
            <person name="Quirk P.G."/>
            <person name="Krulwich T.A."/>
        </authorList>
    </citation>
    <scope>NUCLEOTIDE SEQUENCE</scope>
</reference>
<accession>A0A380TG85</accession>
<proteinExistence type="predicted"/>
<dbReference type="EMBL" id="UIDG01000388">
    <property type="protein sequence ID" value="SUS07492.1"/>
    <property type="molecule type" value="Genomic_DNA"/>
</dbReference>
<evidence type="ECO:0000313" key="1">
    <source>
        <dbReference type="EMBL" id="SUS07492.1"/>
    </source>
</evidence>